<reference evidence="1" key="1">
    <citation type="submission" date="2018-02" db="EMBL/GenBank/DDBJ databases">
        <title>Rhizophora mucronata_Transcriptome.</title>
        <authorList>
            <person name="Meera S.P."/>
            <person name="Sreeshan A."/>
            <person name="Augustine A."/>
        </authorList>
    </citation>
    <scope>NUCLEOTIDE SEQUENCE</scope>
    <source>
        <tissue evidence="1">Leaf</tissue>
    </source>
</reference>
<accession>A0A2P2QS04</accession>
<dbReference type="EMBL" id="GGEC01089207">
    <property type="protein sequence ID" value="MBX69691.1"/>
    <property type="molecule type" value="Transcribed_RNA"/>
</dbReference>
<organism evidence="1">
    <name type="scientific">Rhizophora mucronata</name>
    <name type="common">Asiatic mangrove</name>
    <dbReference type="NCBI Taxonomy" id="61149"/>
    <lineage>
        <taxon>Eukaryota</taxon>
        <taxon>Viridiplantae</taxon>
        <taxon>Streptophyta</taxon>
        <taxon>Embryophyta</taxon>
        <taxon>Tracheophyta</taxon>
        <taxon>Spermatophyta</taxon>
        <taxon>Magnoliopsida</taxon>
        <taxon>eudicotyledons</taxon>
        <taxon>Gunneridae</taxon>
        <taxon>Pentapetalae</taxon>
        <taxon>rosids</taxon>
        <taxon>fabids</taxon>
        <taxon>Malpighiales</taxon>
        <taxon>Rhizophoraceae</taxon>
        <taxon>Rhizophora</taxon>
    </lineage>
</organism>
<protein>
    <submittedName>
        <fullName evidence="1">Uncharacterized protein</fullName>
    </submittedName>
</protein>
<proteinExistence type="predicted"/>
<sequence>MHGTLTLSTYCHAQIVAITLEILSPSSSCYPLPTPQSPFGKPRLLE</sequence>
<dbReference type="AlphaFoldDB" id="A0A2P2QS04"/>
<evidence type="ECO:0000313" key="1">
    <source>
        <dbReference type="EMBL" id="MBX69691.1"/>
    </source>
</evidence>
<name>A0A2P2QS04_RHIMU</name>